<feature type="region of interest" description="Disordered" evidence="6">
    <location>
        <begin position="668"/>
        <end position="689"/>
    </location>
</feature>
<feature type="transmembrane region" description="Helical" evidence="7">
    <location>
        <begin position="308"/>
        <end position="331"/>
    </location>
</feature>
<dbReference type="Proteomes" id="UP000279236">
    <property type="component" value="Unassembled WGS sequence"/>
</dbReference>
<organism evidence="8 9">
    <name type="scientific">Apiotrichum porosum</name>
    <dbReference type="NCBI Taxonomy" id="105984"/>
    <lineage>
        <taxon>Eukaryota</taxon>
        <taxon>Fungi</taxon>
        <taxon>Dikarya</taxon>
        <taxon>Basidiomycota</taxon>
        <taxon>Agaricomycotina</taxon>
        <taxon>Tremellomycetes</taxon>
        <taxon>Trichosporonales</taxon>
        <taxon>Trichosporonaceae</taxon>
        <taxon>Apiotrichum</taxon>
    </lineage>
</organism>
<dbReference type="OrthoDB" id="10262656at2759"/>
<evidence type="ECO:0000256" key="2">
    <source>
        <dbReference type="ARBA" id="ARBA00022448"/>
    </source>
</evidence>
<evidence type="ECO:0000256" key="4">
    <source>
        <dbReference type="ARBA" id="ARBA00022989"/>
    </source>
</evidence>
<keyword evidence="2" id="KW-0813">Transport</keyword>
<dbReference type="RefSeq" id="XP_028479009.1">
    <property type="nucleotide sequence ID" value="XM_028620037.1"/>
</dbReference>
<keyword evidence="4 7" id="KW-1133">Transmembrane helix</keyword>
<feature type="transmembrane region" description="Helical" evidence="7">
    <location>
        <begin position="809"/>
        <end position="838"/>
    </location>
</feature>
<dbReference type="PANTHER" id="PTHR23504:SF17">
    <property type="entry name" value="MAJOR FACILITATOR SUPERFAMILY (MFS) PROFILE DOMAIN-CONTAINING PROTEIN"/>
    <property type="match status" value="1"/>
</dbReference>
<dbReference type="InterPro" id="IPR011701">
    <property type="entry name" value="MFS"/>
</dbReference>
<feature type="compositionally biased region" description="Gly residues" evidence="6">
    <location>
        <begin position="70"/>
        <end position="82"/>
    </location>
</feature>
<dbReference type="GO" id="GO:0022857">
    <property type="term" value="F:transmembrane transporter activity"/>
    <property type="evidence" value="ECO:0007669"/>
    <property type="project" value="InterPro"/>
</dbReference>
<dbReference type="PRINTS" id="PR01035">
    <property type="entry name" value="TCRTETA"/>
</dbReference>
<feature type="region of interest" description="Disordered" evidence="6">
    <location>
        <begin position="428"/>
        <end position="453"/>
    </location>
</feature>
<dbReference type="GO" id="GO:0016020">
    <property type="term" value="C:membrane"/>
    <property type="evidence" value="ECO:0007669"/>
    <property type="project" value="UniProtKB-SubCell"/>
</dbReference>
<feature type="transmembrane region" description="Helical" evidence="7">
    <location>
        <begin position="215"/>
        <end position="239"/>
    </location>
</feature>
<comment type="caution">
    <text evidence="8">The sequence shown here is derived from an EMBL/GenBank/DDBJ whole genome shotgun (WGS) entry which is preliminary data.</text>
</comment>
<evidence type="ECO:0000256" key="3">
    <source>
        <dbReference type="ARBA" id="ARBA00022692"/>
    </source>
</evidence>
<dbReference type="EMBL" id="RSCE01000002">
    <property type="protein sequence ID" value="RSH86224.1"/>
    <property type="molecule type" value="Genomic_DNA"/>
</dbReference>
<evidence type="ECO:0000313" key="9">
    <source>
        <dbReference type="Proteomes" id="UP000279236"/>
    </source>
</evidence>
<accession>A0A427Y567</accession>
<feature type="region of interest" description="Disordered" evidence="6">
    <location>
        <begin position="595"/>
        <end position="614"/>
    </location>
</feature>
<feature type="region of interest" description="Disordered" evidence="6">
    <location>
        <begin position="1"/>
        <end position="91"/>
    </location>
</feature>
<feature type="transmembrane region" description="Helical" evidence="7">
    <location>
        <begin position="351"/>
        <end position="376"/>
    </location>
</feature>
<evidence type="ECO:0000256" key="5">
    <source>
        <dbReference type="ARBA" id="ARBA00023136"/>
    </source>
</evidence>
<proteinExistence type="predicted"/>
<dbReference type="GeneID" id="39589004"/>
<dbReference type="PANTHER" id="PTHR23504">
    <property type="entry name" value="MAJOR FACILITATOR SUPERFAMILY DOMAIN-CONTAINING PROTEIN 10"/>
    <property type="match status" value="1"/>
</dbReference>
<evidence type="ECO:0000256" key="7">
    <source>
        <dbReference type="SAM" id="Phobius"/>
    </source>
</evidence>
<dbReference type="SUPFAM" id="SSF103473">
    <property type="entry name" value="MFS general substrate transporter"/>
    <property type="match status" value="2"/>
</dbReference>
<evidence type="ECO:0000256" key="6">
    <source>
        <dbReference type="SAM" id="MobiDB-lite"/>
    </source>
</evidence>
<feature type="compositionally biased region" description="Polar residues" evidence="6">
    <location>
        <begin position="676"/>
        <end position="689"/>
    </location>
</feature>
<gene>
    <name evidence="8" type="ORF">EHS24_004461</name>
</gene>
<keyword evidence="9" id="KW-1185">Reference proteome</keyword>
<comment type="subcellular location">
    <subcellularLocation>
        <location evidence="1">Membrane</location>
        <topology evidence="1">Multi-pass membrane protein</topology>
    </subcellularLocation>
</comment>
<sequence>MAELTPTRLNIGLPDSVTRSPFTDTDTDFDSPLPSPSPVDRRFSHGTGTASLGSGISSDTAHGQRSALGVGAGGVSGAGPSGPSGPSTSAAGLAAASLASPASLAAPSSLVTPAGHGHHPRRVSAIRPSFSTMRGSMRRVSRAPEWDEDAPKLPTLVPGIRPAYSTPLPMLPMGVLCLAMLSELLSANLSQPFMLKMVERFFLDQGVPPGSELEAAVGLWTGNLVSVFYITQFFTSLLWSSIADRHGRRAVLVASMAGSGLSLLMFGTSTSLPEAICVRLIQGIFAGAIGVFRGSIRDITDDTNATRAYAILGFCWGLGGVVGPIIGGLFQDPSDNYPGTWIGNIKLFQRLPYLLPTIMGGSIMFFGALLACFLSWDGGVRGGSRITLEVEKDEPLVPGSRAGSVSPQPAHRNSVAAASAVRIPANNNLFSPDREDQAGTSALGTSHRHAAQRRDSLASLGTAYGYGGIRSKHPTLAARRAIEAARRASAVDGGQRGPEGDRRSVSLATKLLLANEDNTFNINDLWLSAAVAQDTAVFDDDDEYDEEFGESRIDPDIEDDYEEDMESLAEEGTPLHSTVPDSSPRQLRMFRTFSTTHSGPSRHRAASGGSELRGLFRRQSTISRRYSNSSNVVPSIFSNTGLTNTPGIALPLDDEADVFSPAGTNRRGAPPGLTAISEQNTTSPVQSDAGTMAEVEKDSSRWKLLPLLVIVQYGLLSCHDSTHGQIFLSFIISPPQSGGVGISPAHYSYFVAIMCVGQLIYQFYLFPRMGPPLGPFNHLQMFRIGCALYVPGYLLVPLLHFFASDNGGGVIVMTLMSLISAIRYCGGTFAYTSIMILINAMTPPHLVGLANGLAQSTVSCARFFGPALGGAIWSASIAGNPGGYARGFFTVALMALIQVLGSFMIR</sequence>
<name>A0A427Y567_9TREE</name>
<protein>
    <recommendedName>
        <fullName evidence="10">Major facilitator superfamily (MFS) profile domain-containing protein</fullName>
    </recommendedName>
</protein>
<feature type="transmembrane region" description="Helical" evidence="7">
    <location>
        <begin position="251"/>
        <end position="272"/>
    </location>
</feature>
<reference evidence="8 9" key="1">
    <citation type="submission" date="2018-11" db="EMBL/GenBank/DDBJ databases">
        <title>Genome sequence of Apiotrichum porosum DSM 27194.</title>
        <authorList>
            <person name="Aliyu H."/>
            <person name="Gorte O."/>
            <person name="Ochsenreither K."/>
        </authorList>
    </citation>
    <scope>NUCLEOTIDE SEQUENCE [LARGE SCALE GENOMIC DNA]</scope>
    <source>
        <strain evidence="8 9">DSM 27194</strain>
    </source>
</reference>
<feature type="transmembrane region" description="Helical" evidence="7">
    <location>
        <begin position="786"/>
        <end position="803"/>
    </location>
</feature>
<keyword evidence="3 7" id="KW-0812">Transmembrane</keyword>
<dbReference type="Pfam" id="PF07690">
    <property type="entry name" value="MFS_1"/>
    <property type="match status" value="1"/>
</dbReference>
<feature type="transmembrane region" description="Helical" evidence="7">
    <location>
        <begin position="747"/>
        <end position="766"/>
    </location>
</feature>
<dbReference type="InterPro" id="IPR001958">
    <property type="entry name" value="Tet-R_TetA/multi-R_MdtG-like"/>
</dbReference>
<feature type="transmembrane region" description="Helical" evidence="7">
    <location>
        <begin position="278"/>
        <end position="296"/>
    </location>
</feature>
<evidence type="ECO:0000313" key="8">
    <source>
        <dbReference type="EMBL" id="RSH86224.1"/>
    </source>
</evidence>
<feature type="compositionally biased region" description="Polar residues" evidence="6">
    <location>
        <begin position="46"/>
        <end position="63"/>
    </location>
</feature>
<feature type="transmembrane region" description="Helical" evidence="7">
    <location>
        <begin position="884"/>
        <end position="905"/>
    </location>
</feature>
<dbReference type="InterPro" id="IPR036259">
    <property type="entry name" value="MFS_trans_sf"/>
</dbReference>
<dbReference type="AlphaFoldDB" id="A0A427Y567"/>
<evidence type="ECO:0008006" key="10">
    <source>
        <dbReference type="Google" id="ProtNLM"/>
    </source>
</evidence>
<dbReference type="Gene3D" id="1.20.1250.20">
    <property type="entry name" value="MFS general substrate transporter like domains"/>
    <property type="match status" value="2"/>
</dbReference>
<keyword evidence="5 7" id="KW-0472">Membrane</keyword>
<evidence type="ECO:0000256" key="1">
    <source>
        <dbReference type="ARBA" id="ARBA00004141"/>
    </source>
</evidence>